<keyword evidence="6 7" id="KW-0472">Membrane</keyword>
<keyword evidence="3" id="KW-0813">Transport</keyword>
<comment type="caution">
    <text evidence="8">The sequence shown here is derived from an EMBL/GenBank/DDBJ whole genome shotgun (WGS) entry which is preliminary data.</text>
</comment>
<protein>
    <recommendedName>
        <fullName evidence="10">PIN-like protein</fullName>
    </recommendedName>
</protein>
<dbReference type="EMBL" id="BMAR01000008">
    <property type="protein sequence ID" value="GFR44644.1"/>
    <property type="molecule type" value="Genomic_DNA"/>
</dbReference>
<feature type="transmembrane region" description="Helical" evidence="7">
    <location>
        <begin position="7"/>
        <end position="26"/>
    </location>
</feature>
<dbReference type="InterPro" id="IPR004776">
    <property type="entry name" value="Mem_transp_PIN-like"/>
</dbReference>
<dbReference type="PANTHER" id="PTHR31752">
    <property type="entry name" value="AUXIN EFFLUX CARRIER COMPONENT 1B-RELATED"/>
    <property type="match status" value="1"/>
</dbReference>
<dbReference type="PANTHER" id="PTHR31752:SF18">
    <property type="entry name" value="AUXIN EFFLUX CARRIER COMPONENT 1"/>
    <property type="match status" value="1"/>
</dbReference>
<keyword evidence="4 7" id="KW-0812">Transmembrane</keyword>
<gene>
    <name evidence="8" type="ORF">Agub_g5933</name>
</gene>
<keyword evidence="9" id="KW-1185">Reference proteome</keyword>
<comment type="subcellular location">
    <subcellularLocation>
        <location evidence="1">Membrane</location>
        <topology evidence="1">Multi-pass membrane protein</topology>
    </subcellularLocation>
</comment>
<feature type="transmembrane region" description="Helical" evidence="7">
    <location>
        <begin position="117"/>
        <end position="146"/>
    </location>
</feature>
<evidence type="ECO:0000256" key="2">
    <source>
        <dbReference type="ARBA" id="ARBA00009177"/>
    </source>
</evidence>
<evidence type="ECO:0000256" key="6">
    <source>
        <dbReference type="ARBA" id="ARBA00023136"/>
    </source>
</evidence>
<proteinExistence type="inferred from homology"/>
<feature type="transmembrane region" description="Helical" evidence="7">
    <location>
        <begin position="75"/>
        <end position="97"/>
    </location>
</feature>
<keyword evidence="5 7" id="KW-1133">Transmembrane helix</keyword>
<sequence length="151" mass="16202">MWSELSIGYLPVVQIGLQTLCIIAAGRLAASRGLFDPATVCRTLNRFVVVVCLPALQFWLLAIKTDMRNMEHWRAVGAFTLWTLLVQLASAAWVTVFEGGRLSRVALHSLVLAANNTGILAPVVLEAAVGPAAAAVGMLATIALYFQQLPT</sequence>
<dbReference type="InterPro" id="IPR051107">
    <property type="entry name" value="Auxin_Efflux_Carrier"/>
</dbReference>
<dbReference type="GO" id="GO:0055085">
    <property type="term" value="P:transmembrane transport"/>
    <property type="evidence" value="ECO:0007669"/>
    <property type="project" value="InterPro"/>
</dbReference>
<organism evidence="8 9">
    <name type="scientific">Astrephomene gubernaculifera</name>
    <dbReference type="NCBI Taxonomy" id="47775"/>
    <lineage>
        <taxon>Eukaryota</taxon>
        <taxon>Viridiplantae</taxon>
        <taxon>Chlorophyta</taxon>
        <taxon>core chlorophytes</taxon>
        <taxon>Chlorophyceae</taxon>
        <taxon>CS clade</taxon>
        <taxon>Chlamydomonadales</taxon>
        <taxon>Astrephomenaceae</taxon>
        <taxon>Astrephomene</taxon>
    </lineage>
</organism>
<dbReference type="Proteomes" id="UP001054857">
    <property type="component" value="Unassembled WGS sequence"/>
</dbReference>
<evidence type="ECO:0000313" key="8">
    <source>
        <dbReference type="EMBL" id="GFR44644.1"/>
    </source>
</evidence>
<accession>A0AAD3HKG5</accession>
<evidence type="ECO:0000256" key="7">
    <source>
        <dbReference type="SAM" id="Phobius"/>
    </source>
</evidence>
<dbReference type="Pfam" id="PF03547">
    <property type="entry name" value="Mem_trans"/>
    <property type="match status" value="1"/>
</dbReference>
<name>A0AAD3HKG5_9CHLO</name>
<evidence type="ECO:0000256" key="1">
    <source>
        <dbReference type="ARBA" id="ARBA00004141"/>
    </source>
</evidence>
<evidence type="ECO:0008006" key="10">
    <source>
        <dbReference type="Google" id="ProtNLM"/>
    </source>
</evidence>
<reference evidence="8 9" key="1">
    <citation type="journal article" date="2021" name="Sci. Rep.">
        <title>Genome sequencing of the multicellular alga Astrephomene provides insights into convergent evolution of germ-soma differentiation.</title>
        <authorList>
            <person name="Yamashita S."/>
            <person name="Yamamoto K."/>
            <person name="Matsuzaki R."/>
            <person name="Suzuki S."/>
            <person name="Yamaguchi H."/>
            <person name="Hirooka S."/>
            <person name="Minakuchi Y."/>
            <person name="Miyagishima S."/>
            <person name="Kawachi M."/>
            <person name="Toyoda A."/>
            <person name="Nozaki H."/>
        </authorList>
    </citation>
    <scope>NUCLEOTIDE SEQUENCE [LARGE SCALE GENOMIC DNA]</scope>
    <source>
        <strain evidence="8 9">NIES-4017</strain>
    </source>
</reference>
<feature type="transmembrane region" description="Helical" evidence="7">
    <location>
        <begin position="46"/>
        <end position="63"/>
    </location>
</feature>
<comment type="similarity">
    <text evidence="2">Belongs to the auxin efflux carrier (TC 2.A.69.1) family.</text>
</comment>
<evidence type="ECO:0000256" key="3">
    <source>
        <dbReference type="ARBA" id="ARBA00022448"/>
    </source>
</evidence>
<dbReference type="GO" id="GO:0016020">
    <property type="term" value="C:membrane"/>
    <property type="evidence" value="ECO:0007669"/>
    <property type="project" value="UniProtKB-SubCell"/>
</dbReference>
<evidence type="ECO:0000256" key="4">
    <source>
        <dbReference type="ARBA" id="ARBA00022692"/>
    </source>
</evidence>
<evidence type="ECO:0000313" key="9">
    <source>
        <dbReference type="Proteomes" id="UP001054857"/>
    </source>
</evidence>
<feature type="non-terminal residue" evidence="8">
    <location>
        <position position="151"/>
    </location>
</feature>
<dbReference type="AlphaFoldDB" id="A0AAD3HKG5"/>
<evidence type="ECO:0000256" key="5">
    <source>
        <dbReference type="ARBA" id="ARBA00022989"/>
    </source>
</evidence>